<evidence type="ECO:0000256" key="8">
    <source>
        <dbReference type="NCBIfam" id="TIGR01229"/>
    </source>
</evidence>
<dbReference type="InterPro" id="IPR006035">
    <property type="entry name" value="Ureohydrolase"/>
</dbReference>
<dbReference type="PANTHER" id="PTHR43782">
    <property type="entry name" value="ARGINASE"/>
    <property type="match status" value="1"/>
</dbReference>
<gene>
    <name evidence="11" type="ORF">HHE01_03800</name>
</gene>
<dbReference type="STRING" id="1216962.BN341_10760"/>
<proteinExistence type="inferred from homology"/>
<dbReference type="OrthoDB" id="9789727at2"/>
<accession>A0A0K2XKS6</accession>
<protein>
    <recommendedName>
        <fullName evidence="3 8">Arginase</fullName>
        <ecNumber evidence="2 8">3.5.3.1</ecNumber>
    </recommendedName>
</protein>
<evidence type="ECO:0000256" key="7">
    <source>
        <dbReference type="ARBA" id="ARBA00023211"/>
    </source>
</evidence>
<evidence type="ECO:0000313" key="12">
    <source>
        <dbReference type="Proteomes" id="UP000046090"/>
    </source>
</evidence>
<dbReference type="NCBIfam" id="TIGR01229">
    <property type="entry name" value="rocF_arginase"/>
    <property type="match status" value="1"/>
</dbReference>
<evidence type="ECO:0000256" key="3">
    <source>
        <dbReference type="ARBA" id="ARBA00018123"/>
    </source>
</evidence>
<dbReference type="Proteomes" id="UP000046090">
    <property type="component" value="Unassembled WGS sequence"/>
</dbReference>
<dbReference type="GO" id="GO:0006525">
    <property type="term" value="P:arginine metabolic process"/>
    <property type="evidence" value="ECO:0007669"/>
    <property type="project" value="UniProtKB-KW"/>
</dbReference>
<dbReference type="CDD" id="cd09989">
    <property type="entry name" value="Arginase"/>
    <property type="match status" value="1"/>
</dbReference>
<dbReference type="RefSeq" id="WP_015106845.1">
    <property type="nucleotide sequence ID" value="NZ_AP026684.1"/>
</dbReference>
<dbReference type="GO" id="GO:0005737">
    <property type="term" value="C:cytoplasm"/>
    <property type="evidence" value="ECO:0007669"/>
    <property type="project" value="TreeGrafter"/>
</dbReference>
<dbReference type="GO" id="GO:0004053">
    <property type="term" value="F:arginase activity"/>
    <property type="evidence" value="ECO:0007669"/>
    <property type="project" value="UniProtKB-UniRule"/>
</dbReference>
<evidence type="ECO:0000313" key="11">
    <source>
        <dbReference type="EMBL" id="CRI34579.1"/>
    </source>
</evidence>
<dbReference type="Gene3D" id="3.40.800.10">
    <property type="entry name" value="Ureohydrolase domain"/>
    <property type="match status" value="1"/>
</dbReference>
<keyword evidence="6 10" id="KW-0378">Hydrolase</keyword>
<dbReference type="GeneID" id="76197117"/>
<evidence type="ECO:0000256" key="10">
    <source>
        <dbReference type="RuleBase" id="RU361159"/>
    </source>
</evidence>
<dbReference type="GO" id="GO:0030145">
    <property type="term" value="F:manganese ion binding"/>
    <property type="evidence" value="ECO:0007669"/>
    <property type="project" value="TreeGrafter"/>
</dbReference>
<evidence type="ECO:0000256" key="5">
    <source>
        <dbReference type="ARBA" id="ARBA00022723"/>
    </source>
</evidence>
<organism evidence="11 12">
    <name type="scientific">Helicobacter heilmannii</name>
    <dbReference type="NCBI Taxonomy" id="35817"/>
    <lineage>
        <taxon>Bacteria</taxon>
        <taxon>Pseudomonadati</taxon>
        <taxon>Campylobacterota</taxon>
        <taxon>Epsilonproteobacteria</taxon>
        <taxon>Campylobacterales</taxon>
        <taxon>Helicobacteraceae</taxon>
        <taxon>Helicobacter</taxon>
    </lineage>
</organism>
<dbReference type="AlphaFoldDB" id="A0A0K2XKS6"/>
<comment type="pathway">
    <text evidence="1">Nitrogen metabolism; urea cycle; L-ornithine and urea from L-arginine: step 1/1.</text>
</comment>
<sequence>MILATLTAEIGASKHGSSVGVLRLKERLLEKHPEISEHMVLIRQKQCFLEDFFRFAKNFEDYYFFCKDSLIPSMRAVFKKGTFPVILSAEHSGAFGIIQALRSVHPNKKIGILYIDAHADIHTAYDSDSGNLHGMPLGMVLNKVHSGKNALSAQEIEYWERLCTLDLPRGALEFNPKHLVYFGVRSTEASEHKMIKEHAIPLFSVAEIRENMPSVIAQSLRLLEGVDLVYLSLDIDVLDGKIFSSTGVRENNGLYPEELKKLLNGLLVAFKERLVGVELTEYNPELWDGKNPDEEVIWGLLEEVACVVGGKC</sequence>
<keyword evidence="12" id="KW-1185">Reference proteome</keyword>
<dbReference type="Pfam" id="PF00491">
    <property type="entry name" value="Arginase"/>
    <property type="match status" value="1"/>
</dbReference>
<keyword evidence="5 10" id="KW-0479">Metal-binding</keyword>
<evidence type="ECO:0000256" key="9">
    <source>
        <dbReference type="PROSITE-ProRule" id="PRU00742"/>
    </source>
</evidence>
<dbReference type="PROSITE" id="PS51409">
    <property type="entry name" value="ARGINASE_2"/>
    <property type="match status" value="1"/>
</dbReference>
<dbReference type="InterPro" id="IPR014033">
    <property type="entry name" value="Arginase"/>
</dbReference>
<dbReference type="SUPFAM" id="SSF52768">
    <property type="entry name" value="Arginase/deacetylase"/>
    <property type="match status" value="1"/>
</dbReference>
<evidence type="ECO:0000256" key="2">
    <source>
        <dbReference type="ARBA" id="ARBA00012168"/>
    </source>
</evidence>
<dbReference type="PRINTS" id="PR00116">
    <property type="entry name" value="ARGINASE"/>
</dbReference>
<dbReference type="PANTHER" id="PTHR43782:SF3">
    <property type="entry name" value="ARGINASE"/>
    <property type="match status" value="1"/>
</dbReference>
<reference evidence="12" key="1">
    <citation type="submission" date="2014-12" db="EMBL/GenBank/DDBJ databases">
        <authorList>
            <person name="Smet A."/>
        </authorList>
    </citation>
    <scope>NUCLEOTIDE SEQUENCE [LARGE SCALE GENOMIC DNA]</scope>
</reference>
<dbReference type="EC" id="3.5.3.1" evidence="2 8"/>
<dbReference type="InterPro" id="IPR023696">
    <property type="entry name" value="Ureohydrolase_dom_sf"/>
</dbReference>
<keyword evidence="7 10" id="KW-0464">Manganese</keyword>
<evidence type="ECO:0000256" key="1">
    <source>
        <dbReference type="ARBA" id="ARBA00005098"/>
    </source>
</evidence>
<comment type="catalytic activity">
    <reaction evidence="10">
        <text>L-arginine + H2O = urea + L-ornithine</text>
        <dbReference type="Rhea" id="RHEA:20569"/>
        <dbReference type="ChEBI" id="CHEBI:15377"/>
        <dbReference type="ChEBI" id="CHEBI:16199"/>
        <dbReference type="ChEBI" id="CHEBI:32682"/>
        <dbReference type="ChEBI" id="CHEBI:46911"/>
        <dbReference type="EC" id="3.5.3.1"/>
    </reaction>
</comment>
<name>A0A0K2XKS6_HELHE</name>
<dbReference type="EMBL" id="CDMK01000002">
    <property type="protein sequence ID" value="CRI34579.1"/>
    <property type="molecule type" value="Genomic_DNA"/>
</dbReference>
<comment type="similarity">
    <text evidence="9 10">Belongs to the arginase family.</text>
</comment>
<comment type="cofactor">
    <cofactor evidence="10">
        <name>Mn(2+)</name>
        <dbReference type="ChEBI" id="CHEBI:29035"/>
    </cofactor>
    <text evidence="10">Binds 2 manganese ions per subunit.</text>
</comment>
<keyword evidence="4 10" id="KW-0056">Arginine metabolism</keyword>
<evidence type="ECO:0000256" key="4">
    <source>
        <dbReference type="ARBA" id="ARBA00022503"/>
    </source>
</evidence>
<evidence type="ECO:0000256" key="6">
    <source>
        <dbReference type="ARBA" id="ARBA00022801"/>
    </source>
</evidence>